<dbReference type="Pfam" id="PF03193">
    <property type="entry name" value="RsgA_GTPase"/>
    <property type="match status" value="1"/>
</dbReference>
<dbReference type="GO" id="GO:0046872">
    <property type="term" value="F:metal ion binding"/>
    <property type="evidence" value="ECO:0007669"/>
    <property type="project" value="UniProtKB-KW"/>
</dbReference>
<dbReference type="CDD" id="cd01854">
    <property type="entry name" value="YjeQ_EngC"/>
    <property type="match status" value="1"/>
</dbReference>
<evidence type="ECO:0000256" key="2">
    <source>
        <dbReference type="ARBA" id="ARBA00022517"/>
    </source>
</evidence>
<keyword evidence="4 10" id="KW-0699">rRNA-binding</keyword>
<feature type="domain" description="EngC GTPase" evidence="11">
    <location>
        <begin position="118"/>
        <end position="266"/>
    </location>
</feature>
<keyword evidence="7 10" id="KW-0862">Zinc</keyword>
<evidence type="ECO:0000256" key="7">
    <source>
        <dbReference type="ARBA" id="ARBA00022833"/>
    </source>
</evidence>
<evidence type="ECO:0000313" key="14">
    <source>
        <dbReference type="Proteomes" id="UP000075320"/>
    </source>
</evidence>
<dbReference type="EMBL" id="LUKE01000005">
    <property type="protein sequence ID" value="KYG62394.1"/>
    <property type="molecule type" value="Genomic_DNA"/>
</dbReference>
<dbReference type="PROSITE" id="PS51721">
    <property type="entry name" value="G_CP"/>
    <property type="match status" value="1"/>
</dbReference>
<gene>
    <name evidence="10" type="primary">rsgA</name>
    <name evidence="13" type="ORF">AZI86_16290</name>
</gene>
<evidence type="ECO:0000256" key="6">
    <source>
        <dbReference type="ARBA" id="ARBA00022801"/>
    </source>
</evidence>
<feature type="binding site" evidence="10">
    <location>
        <position position="304"/>
    </location>
    <ligand>
        <name>Zn(2+)</name>
        <dbReference type="ChEBI" id="CHEBI:29105"/>
    </ligand>
</feature>
<evidence type="ECO:0000256" key="9">
    <source>
        <dbReference type="ARBA" id="ARBA00023134"/>
    </source>
</evidence>
<evidence type="ECO:0000313" key="13">
    <source>
        <dbReference type="EMBL" id="KYG62394.1"/>
    </source>
</evidence>
<dbReference type="Gene3D" id="1.10.40.50">
    <property type="entry name" value="Probable gtpase engc, domain 3"/>
    <property type="match status" value="1"/>
</dbReference>
<dbReference type="PROSITE" id="PS50936">
    <property type="entry name" value="ENGC_GTPASE"/>
    <property type="match status" value="1"/>
</dbReference>
<dbReference type="PANTHER" id="PTHR32120">
    <property type="entry name" value="SMALL RIBOSOMAL SUBUNIT BIOGENESIS GTPASE RSGA"/>
    <property type="match status" value="1"/>
</dbReference>
<dbReference type="RefSeq" id="WP_061836355.1">
    <property type="nucleotide sequence ID" value="NZ_LUKE01000005.1"/>
</dbReference>
<comment type="subcellular location">
    <subcellularLocation>
        <location evidence="10">Cytoplasm</location>
    </subcellularLocation>
</comment>
<dbReference type="GO" id="GO:0005525">
    <property type="term" value="F:GTP binding"/>
    <property type="evidence" value="ECO:0007669"/>
    <property type="project" value="UniProtKB-UniRule"/>
</dbReference>
<dbReference type="InterPro" id="IPR027417">
    <property type="entry name" value="P-loop_NTPase"/>
</dbReference>
<accession>A0A150WGZ2</accession>
<dbReference type="GO" id="GO:0003924">
    <property type="term" value="F:GTPase activity"/>
    <property type="evidence" value="ECO:0007669"/>
    <property type="project" value="UniProtKB-UniRule"/>
</dbReference>
<organism evidence="13 14">
    <name type="scientific">Bdellovibrio bacteriovorus</name>
    <dbReference type="NCBI Taxonomy" id="959"/>
    <lineage>
        <taxon>Bacteria</taxon>
        <taxon>Pseudomonadati</taxon>
        <taxon>Bdellovibrionota</taxon>
        <taxon>Bdellovibrionia</taxon>
        <taxon>Bdellovibrionales</taxon>
        <taxon>Pseudobdellovibrionaceae</taxon>
        <taxon>Bdellovibrio</taxon>
    </lineage>
</organism>
<dbReference type="InterPro" id="IPR010914">
    <property type="entry name" value="RsgA_GTPase_dom"/>
</dbReference>
<feature type="domain" description="CP-type G" evidence="12">
    <location>
        <begin position="110"/>
        <end position="268"/>
    </location>
</feature>
<keyword evidence="3 10" id="KW-0479">Metal-binding</keyword>
<dbReference type="Gene3D" id="3.40.50.300">
    <property type="entry name" value="P-loop containing nucleotide triphosphate hydrolases"/>
    <property type="match status" value="1"/>
</dbReference>
<comment type="function">
    <text evidence="10">One of several proteins that assist in the late maturation steps of the functional core of the 30S ribosomal subunit. Helps release RbfA from mature subunits. May play a role in the assembly of ribosomal proteins into the subunit. Circularly permuted GTPase that catalyzes slow GTP hydrolysis, GTPase activity is stimulated by the 30S ribosomal subunit.</text>
</comment>
<keyword evidence="5 10" id="KW-0547">Nucleotide-binding</keyword>
<dbReference type="NCBIfam" id="TIGR00157">
    <property type="entry name" value="ribosome small subunit-dependent GTPase A"/>
    <property type="match status" value="1"/>
</dbReference>
<dbReference type="GO" id="GO:0005737">
    <property type="term" value="C:cytoplasm"/>
    <property type="evidence" value="ECO:0007669"/>
    <property type="project" value="UniProtKB-SubCell"/>
</dbReference>
<comment type="subunit">
    <text evidence="10">Monomer. Associates with 30S ribosomal subunit, binds 16S rRNA.</text>
</comment>
<protein>
    <recommendedName>
        <fullName evidence="10">Small ribosomal subunit biogenesis GTPase RsgA</fullName>
        <ecNumber evidence="10">3.6.1.-</ecNumber>
    </recommendedName>
</protein>
<proteinExistence type="inferred from homology"/>
<comment type="similarity">
    <text evidence="10">Belongs to the TRAFAC class YlqF/YawG GTPase family. RsgA subfamily.</text>
</comment>
<reference evidence="13 14" key="1">
    <citation type="submission" date="2016-03" db="EMBL/GenBank/DDBJ databases">
        <authorList>
            <person name="Ploux O."/>
        </authorList>
    </citation>
    <scope>NUCLEOTIDE SEQUENCE [LARGE SCALE GENOMIC DNA]</scope>
    <source>
        <strain evidence="13 14">R0</strain>
    </source>
</reference>
<keyword evidence="14" id="KW-1185">Reference proteome</keyword>
<name>A0A150WGZ2_BDEBC</name>
<keyword evidence="2 10" id="KW-0690">Ribosome biogenesis</keyword>
<keyword evidence="8 10" id="KW-0694">RNA-binding</keyword>
<evidence type="ECO:0000256" key="5">
    <source>
        <dbReference type="ARBA" id="ARBA00022741"/>
    </source>
</evidence>
<dbReference type="InterPro" id="IPR030378">
    <property type="entry name" value="G_CP_dom"/>
</dbReference>
<feature type="binding site" evidence="10">
    <location>
        <begin position="210"/>
        <end position="218"/>
    </location>
    <ligand>
        <name>GTP</name>
        <dbReference type="ChEBI" id="CHEBI:37565"/>
    </ligand>
</feature>
<dbReference type="EC" id="3.6.1.-" evidence="10"/>
<evidence type="ECO:0000256" key="10">
    <source>
        <dbReference type="HAMAP-Rule" id="MF_01820"/>
    </source>
</evidence>
<comment type="caution">
    <text evidence="13">The sequence shown here is derived from an EMBL/GenBank/DDBJ whole genome shotgun (WGS) entry which is preliminary data.</text>
</comment>
<feature type="binding site" evidence="10">
    <location>
        <position position="298"/>
    </location>
    <ligand>
        <name>Zn(2+)</name>
        <dbReference type="ChEBI" id="CHEBI:29105"/>
    </ligand>
</feature>
<keyword evidence="9 10" id="KW-0342">GTP-binding</keyword>
<feature type="binding site" evidence="10">
    <location>
        <position position="291"/>
    </location>
    <ligand>
        <name>Zn(2+)</name>
        <dbReference type="ChEBI" id="CHEBI:29105"/>
    </ligand>
</feature>
<feature type="binding site" evidence="10">
    <location>
        <begin position="157"/>
        <end position="160"/>
    </location>
    <ligand>
        <name>GTP</name>
        <dbReference type="ChEBI" id="CHEBI:37565"/>
    </ligand>
</feature>
<dbReference type="HAMAP" id="MF_01820">
    <property type="entry name" value="GTPase_RsgA"/>
    <property type="match status" value="1"/>
</dbReference>
<evidence type="ECO:0000256" key="1">
    <source>
        <dbReference type="ARBA" id="ARBA00022490"/>
    </source>
</evidence>
<keyword evidence="6 10" id="KW-0378">Hydrolase</keyword>
<evidence type="ECO:0000256" key="3">
    <source>
        <dbReference type="ARBA" id="ARBA00022723"/>
    </source>
</evidence>
<dbReference type="PANTHER" id="PTHR32120:SF10">
    <property type="entry name" value="SMALL RIBOSOMAL SUBUNIT BIOGENESIS GTPASE RSGA"/>
    <property type="match status" value="1"/>
</dbReference>
<dbReference type="Proteomes" id="UP000075320">
    <property type="component" value="Unassembled WGS sequence"/>
</dbReference>
<keyword evidence="1 10" id="KW-0963">Cytoplasm</keyword>
<comment type="cofactor">
    <cofactor evidence="10">
        <name>Zn(2+)</name>
        <dbReference type="ChEBI" id="CHEBI:29105"/>
    </cofactor>
    <text evidence="10">Binds 1 zinc ion per subunit.</text>
</comment>
<evidence type="ECO:0000259" key="11">
    <source>
        <dbReference type="PROSITE" id="PS50936"/>
    </source>
</evidence>
<feature type="binding site" evidence="10">
    <location>
        <position position="296"/>
    </location>
    <ligand>
        <name>Zn(2+)</name>
        <dbReference type="ChEBI" id="CHEBI:29105"/>
    </ligand>
</feature>
<dbReference type="GO" id="GO:0019843">
    <property type="term" value="F:rRNA binding"/>
    <property type="evidence" value="ECO:0007669"/>
    <property type="project" value="UniProtKB-KW"/>
</dbReference>
<dbReference type="SUPFAM" id="SSF52540">
    <property type="entry name" value="P-loop containing nucleoside triphosphate hydrolases"/>
    <property type="match status" value="1"/>
</dbReference>
<sequence>MSFNDNDFLSRQGWDEFFESIFKDPFLSTLTPARVIGEERELYRLQTQPDQSFWGAITGKLQHRARGRADYPAVGDWVLIDHPPGADRAVIHAVCPRKTVMQRQQVASTAADVQIIASNIDTIFIATSLNDDFNVRRLHRYMTVAFSSGARPVILLTKADLLSDGGASVITEVHAEFPGTGVYTLSMNDFAQARFFEKYLGPGQTVVVVGSSGVGKSTLVNYLIGHEVLKTQGIREDDSKGRHTTTSRGLFPTRFEGWIIDTPGMRELSMVDHEEGLHAQFSEIEELIGQCRFSDCQHHGEPGCAIQRGLDEGLISPDRWASYLKLAAEIRHALRKQDRSLYAEDRKLWKKLTLAGRARGENKRRIK</sequence>
<dbReference type="AlphaFoldDB" id="A0A150WGZ2"/>
<dbReference type="InterPro" id="IPR004881">
    <property type="entry name" value="Ribosome_biogen_GTPase_RsgA"/>
</dbReference>
<dbReference type="OrthoDB" id="5288797at2"/>
<evidence type="ECO:0000256" key="4">
    <source>
        <dbReference type="ARBA" id="ARBA00022730"/>
    </source>
</evidence>
<evidence type="ECO:0000256" key="8">
    <source>
        <dbReference type="ARBA" id="ARBA00022884"/>
    </source>
</evidence>
<evidence type="ECO:0000259" key="12">
    <source>
        <dbReference type="PROSITE" id="PS51721"/>
    </source>
</evidence>
<dbReference type="GO" id="GO:0042274">
    <property type="term" value="P:ribosomal small subunit biogenesis"/>
    <property type="evidence" value="ECO:0007669"/>
    <property type="project" value="UniProtKB-UniRule"/>
</dbReference>